<feature type="transmembrane region" description="Helical" evidence="6">
    <location>
        <begin position="91"/>
        <end position="110"/>
    </location>
</feature>
<keyword evidence="9" id="KW-1185">Reference proteome</keyword>
<comment type="caution">
    <text evidence="8">The sequence shown here is derived from an EMBL/GenBank/DDBJ whole genome shotgun (WGS) entry which is preliminary data.</text>
</comment>
<feature type="transmembrane region" description="Helical" evidence="6">
    <location>
        <begin position="182"/>
        <end position="204"/>
    </location>
</feature>
<dbReference type="Proteomes" id="UP000176998">
    <property type="component" value="Unassembled WGS sequence"/>
</dbReference>
<dbReference type="GeneID" id="34555865"/>
<feature type="transmembrane region" description="Helical" evidence="6">
    <location>
        <begin position="52"/>
        <end position="68"/>
    </location>
</feature>
<feature type="transmembrane region" description="Helical" evidence="6">
    <location>
        <begin position="122"/>
        <end position="142"/>
    </location>
</feature>
<dbReference type="InterPro" id="IPR020846">
    <property type="entry name" value="MFS_dom"/>
</dbReference>
<feature type="transmembrane region" description="Helical" evidence="6">
    <location>
        <begin position="320"/>
        <end position="340"/>
    </location>
</feature>
<dbReference type="RefSeq" id="XP_022479268.1">
    <property type="nucleotide sequence ID" value="XM_022614355.1"/>
</dbReference>
<comment type="subcellular location">
    <subcellularLocation>
        <location evidence="1">Membrane</location>
        <topology evidence="1">Multi-pass membrane protein</topology>
    </subcellularLocation>
</comment>
<dbReference type="InterPro" id="IPR036259">
    <property type="entry name" value="MFS_trans_sf"/>
</dbReference>
<evidence type="ECO:0000256" key="5">
    <source>
        <dbReference type="ARBA" id="ARBA00023136"/>
    </source>
</evidence>
<feature type="transmembrane region" description="Helical" evidence="6">
    <location>
        <begin position="379"/>
        <end position="399"/>
    </location>
</feature>
<dbReference type="SUPFAM" id="SSF103473">
    <property type="entry name" value="MFS general substrate transporter"/>
    <property type="match status" value="1"/>
</dbReference>
<dbReference type="PROSITE" id="PS50850">
    <property type="entry name" value="MFS"/>
    <property type="match status" value="1"/>
</dbReference>
<name>A0A1G4BLE2_9PEZI</name>
<evidence type="ECO:0000259" key="7">
    <source>
        <dbReference type="PROSITE" id="PS50850"/>
    </source>
</evidence>
<dbReference type="Pfam" id="PF07690">
    <property type="entry name" value="MFS_1"/>
    <property type="match status" value="1"/>
</dbReference>
<accession>A0A1G4BLE2</accession>
<dbReference type="FunFam" id="1.20.1250.20:FF:000013">
    <property type="entry name" value="MFS general substrate transporter"/>
    <property type="match status" value="1"/>
</dbReference>
<feature type="transmembrane region" description="Helical" evidence="6">
    <location>
        <begin position="443"/>
        <end position="464"/>
    </location>
</feature>
<proteinExistence type="predicted"/>
<dbReference type="Gene3D" id="1.20.1250.20">
    <property type="entry name" value="MFS general substrate transporter like domains"/>
    <property type="match status" value="2"/>
</dbReference>
<dbReference type="AlphaFoldDB" id="A0A1G4BLE2"/>
<feature type="domain" description="Major facilitator superfamily (MFS) profile" evidence="7">
    <location>
        <begin position="55"/>
        <end position="469"/>
    </location>
</feature>
<dbReference type="InterPro" id="IPR011701">
    <property type="entry name" value="MFS"/>
</dbReference>
<evidence type="ECO:0000256" key="3">
    <source>
        <dbReference type="ARBA" id="ARBA00022692"/>
    </source>
</evidence>
<keyword evidence="4 6" id="KW-1133">Transmembrane helix</keyword>
<dbReference type="PANTHER" id="PTHR43791">
    <property type="entry name" value="PERMEASE-RELATED"/>
    <property type="match status" value="1"/>
</dbReference>
<feature type="transmembrane region" description="Helical" evidence="6">
    <location>
        <begin position="148"/>
        <end position="170"/>
    </location>
</feature>
<dbReference type="GO" id="GO:0016020">
    <property type="term" value="C:membrane"/>
    <property type="evidence" value="ECO:0007669"/>
    <property type="project" value="UniProtKB-SubCell"/>
</dbReference>
<keyword evidence="5 6" id="KW-0472">Membrane</keyword>
<keyword evidence="2" id="KW-0813">Transport</keyword>
<feature type="transmembrane region" description="Helical" evidence="6">
    <location>
        <begin position="216"/>
        <end position="238"/>
    </location>
</feature>
<evidence type="ECO:0000256" key="2">
    <source>
        <dbReference type="ARBA" id="ARBA00022448"/>
    </source>
</evidence>
<sequence length="511" mass="56732">MDSTQNDKISQGADFKGADVDNVENNYIDPNAPRVMSPERRAVVEKSMKRKLDMRCSLFVLIYIMNYLDRNNIAAARLRGLQDDLKLNNNEYATCLSILYVGYILMQIPSNMVINKISRPSWYIGIAMLIWGMISTLSGVTTNFGGMVATRFCLGFIEAAFLPGALMILSKWYTRRELTTRNAILFCGNLISNAFSALIGAGVLSNMQGVLGHSAWRWLFWIEGAVTMCVAISAAFILPDLPTNSRGFTEEELYVAQLRMTEDVGEADADSDEMGPLDGLIMAVKDVKIYIMMLTFTAYVVGLSFNAFFPTLTQTLGFGYVPTLLMSSPPWAFSCIISLINAWHADRTQERFWHIVGPICVGLVGFIISMSTLNVAARYVALFLQASSYAGFIVFYSWISSSFPRPPAKRAVAIAMINAFSQLGNVAGSYVWDLKENGFRKSYGIVTAMFGITIVGCYIFKVILDNLNKKLEEDERAWEVNGDVAAESANATNTDEIEAARKLGKGFRYLV</sequence>
<evidence type="ECO:0000313" key="9">
    <source>
        <dbReference type="Proteomes" id="UP000176998"/>
    </source>
</evidence>
<dbReference type="OrthoDB" id="2250022at2759"/>
<reference evidence="8 9" key="1">
    <citation type="submission" date="2016-09" db="EMBL/GenBank/DDBJ databases">
        <authorList>
            <person name="Capua I."/>
            <person name="De Benedictis P."/>
            <person name="Joannis T."/>
            <person name="Lombin L.H."/>
            <person name="Cattoli G."/>
        </authorList>
    </citation>
    <scope>NUCLEOTIDE SEQUENCE [LARGE SCALE GENOMIC DNA]</scope>
    <source>
        <strain evidence="8 9">IMI 309357</strain>
    </source>
</reference>
<feature type="transmembrane region" description="Helical" evidence="6">
    <location>
        <begin position="411"/>
        <end position="431"/>
    </location>
</feature>
<evidence type="ECO:0000256" key="4">
    <source>
        <dbReference type="ARBA" id="ARBA00022989"/>
    </source>
</evidence>
<keyword evidence="3 6" id="KW-0812">Transmembrane</keyword>
<evidence type="ECO:0000313" key="8">
    <source>
        <dbReference type="EMBL" id="OHF02126.1"/>
    </source>
</evidence>
<dbReference type="FunFam" id="1.20.1250.20:FF:000057">
    <property type="entry name" value="MFS general substrate transporter"/>
    <property type="match status" value="1"/>
</dbReference>
<evidence type="ECO:0000256" key="6">
    <source>
        <dbReference type="SAM" id="Phobius"/>
    </source>
</evidence>
<dbReference type="EMBL" id="MJBS01000015">
    <property type="protein sequence ID" value="OHF02126.1"/>
    <property type="molecule type" value="Genomic_DNA"/>
</dbReference>
<feature type="transmembrane region" description="Helical" evidence="6">
    <location>
        <begin position="289"/>
        <end position="308"/>
    </location>
</feature>
<organism evidence="8 9">
    <name type="scientific">Colletotrichum orchidophilum</name>
    <dbReference type="NCBI Taxonomy" id="1209926"/>
    <lineage>
        <taxon>Eukaryota</taxon>
        <taxon>Fungi</taxon>
        <taxon>Dikarya</taxon>
        <taxon>Ascomycota</taxon>
        <taxon>Pezizomycotina</taxon>
        <taxon>Sordariomycetes</taxon>
        <taxon>Hypocreomycetidae</taxon>
        <taxon>Glomerellales</taxon>
        <taxon>Glomerellaceae</taxon>
        <taxon>Colletotrichum</taxon>
    </lineage>
</organism>
<evidence type="ECO:0000256" key="1">
    <source>
        <dbReference type="ARBA" id="ARBA00004141"/>
    </source>
</evidence>
<dbReference type="GO" id="GO:0022857">
    <property type="term" value="F:transmembrane transporter activity"/>
    <property type="evidence" value="ECO:0007669"/>
    <property type="project" value="InterPro"/>
</dbReference>
<protein>
    <submittedName>
        <fullName evidence="8">Major facilitator superfamily transporter</fullName>
    </submittedName>
</protein>
<gene>
    <name evidence="8" type="ORF">CORC01_02705</name>
</gene>
<feature type="transmembrane region" description="Helical" evidence="6">
    <location>
        <begin position="352"/>
        <end position="373"/>
    </location>
</feature>
<dbReference type="PANTHER" id="PTHR43791:SF6">
    <property type="entry name" value="TRANSPORTER, PUTATIVE (AFU_ORTHOLOGUE AFUA_1G16690)-RELATED"/>
    <property type="match status" value="1"/>
</dbReference>